<dbReference type="GO" id="GO:0042162">
    <property type="term" value="F:telomeric DNA binding"/>
    <property type="evidence" value="ECO:0007669"/>
    <property type="project" value="TreeGrafter"/>
</dbReference>
<dbReference type="GO" id="GO:0070034">
    <property type="term" value="F:telomerase RNA binding"/>
    <property type="evidence" value="ECO:0007669"/>
    <property type="project" value="TreeGrafter"/>
</dbReference>
<reference evidence="2" key="2">
    <citation type="journal article" date="2023" name="IMA Fungus">
        <title>Comparative genomic study of the Penicillium genus elucidates a diverse pangenome and 15 lateral gene transfer events.</title>
        <authorList>
            <person name="Petersen C."/>
            <person name="Sorensen T."/>
            <person name="Nielsen M.R."/>
            <person name="Sondergaard T.E."/>
            <person name="Sorensen J.L."/>
            <person name="Fitzpatrick D.A."/>
            <person name="Frisvad J.C."/>
            <person name="Nielsen K.L."/>
        </authorList>
    </citation>
    <scope>NUCLEOTIDE SEQUENCE</scope>
    <source>
        <strain evidence="2">IBT 21917</strain>
    </source>
</reference>
<dbReference type="InterPro" id="IPR011990">
    <property type="entry name" value="TPR-like_helical_dom_sf"/>
</dbReference>
<dbReference type="InterPro" id="IPR045153">
    <property type="entry name" value="Est1/Ebs1-like"/>
</dbReference>
<feature type="compositionally biased region" description="Basic and acidic residues" evidence="1">
    <location>
        <begin position="70"/>
        <end position="81"/>
    </location>
</feature>
<keyword evidence="3" id="KW-1185">Reference proteome</keyword>
<dbReference type="GO" id="GO:0000184">
    <property type="term" value="P:nuclear-transcribed mRNA catabolic process, nonsense-mediated decay"/>
    <property type="evidence" value="ECO:0007669"/>
    <property type="project" value="TreeGrafter"/>
</dbReference>
<protein>
    <submittedName>
        <fullName evidence="2">DNA/RNA-binding domain E.t1.c1-type</fullName>
    </submittedName>
</protein>
<evidence type="ECO:0000313" key="3">
    <source>
        <dbReference type="Proteomes" id="UP001146351"/>
    </source>
</evidence>
<sequence>MANRVGSPASGPISTSRPNSSVLADDCTLDTHSNQGGRIVNNSPHAKFRQKHTRPRGRSSAEYPSQLLPHHHDGSAGDKPKKSFNVGVSELPGKLSLVYPFKAPPQNVTEHQSYSTALVTPSANLETVATGGDNMEIDTVPVQPSSPFLMSEDYSVPDSVKGTNAAATEKHAMFKQPQTNTITEEQLINEVRGIYAGLVMVEKKCIQLDKQHTESKEELSDKKWVALIRLHQTLLYEHHDFFLASQHPSASPVLKHLADKYAMSARMWRYGIYSFLELLRQRLPESLDYMLNFVYLAYSMITLLLESISALKETWIKCLGDLARYRMAIEESDMRDRKVWAGVSRYWYNQDADRSPDIGRIQHHLAVLTRPDILQQLFYYTKALVSPLQQTMMPAFIATHGILFTRGPTEQFITLANHFLALLRKEIGRLGCQGQQGVYMMCCNFASVLQYGDADAVMTIEFWPKGGENVMGAYVLAREWMSQTPSESQSSSTDRVQLSKTNQAANHNNPHLSSQIAFQGSLLGFHTLSVFLNQMGDSTIYPSVHTSLAFIWCLALRPTAMQPLESLIPWLGIAKFLNTLVTPKIEVSKIEGASFPLPENTKQQQLPEDFLIRGQAWSHLYYAPDFFEGAPSEDERPLVEAQNVTIPRKHRCLWLGVRLETFGRWITYSRSQGFESTELALEFAPIAETCGHLDSKSPLSNIDSISSNIAYEA</sequence>
<accession>A0A9W9HPT1</accession>
<gene>
    <name evidence="2" type="ORF">N7492_009750</name>
</gene>
<organism evidence="2 3">
    <name type="scientific">Penicillium capsulatum</name>
    <dbReference type="NCBI Taxonomy" id="69766"/>
    <lineage>
        <taxon>Eukaryota</taxon>
        <taxon>Fungi</taxon>
        <taxon>Dikarya</taxon>
        <taxon>Ascomycota</taxon>
        <taxon>Pezizomycotina</taxon>
        <taxon>Eurotiomycetes</taxon>
        <taxon>Eurotiomycetidae</taxon>
        <taxon>Eurotiales</taxon>
        <taxon>Aspergillaceae</taxon>
        <taxon>Penicillium</taxon>
    </lineage>
</organism>
<feature type="compositionally biased region" description="Polar residues" evidence="1">
    <location>
        <begin position="12"/>
        <end position="22"/>
    </location>
</feature>
<evidence type="ECO:0000313" key="2">
    <source>
        <dbReference type="EMBL" id="KAJ5152470.1"/>
    </source>
</evidence>
<dbReference type="PANTHER" id="PTHR15696">
    <property type="entry name" value="SMG-7 SUPPRESSOR WITH MORPHOLOGICAL EFFECT ON GENITALIA PROTEIN 7"/>
    <property type="match status" value="1"/>
</dbReference>
<feature type="region of interest" description="Disordered" evidence="1">
    <location>
        <begin position="1"/>
        <end position="85"/>
    </location>
</feature>
<dbReference type="GO" id="GO:0005697">
    <property type="term" value="C:telomerase holoenzyme complex"/>
    <property type="evidence" value="ECO:0007669"/>
    <property type="project" value="TreeGrafter"/>
</dbReference>
<comment type="caution">
    <text evidence="2">The sequence shown here is derived from an EMBL/GenBank/DDBJ whole genome shotgun (WGS) entry which is preliminary data.</text>
</comment>
<dbReference type="Proteomes" id="UP001146351">
    <property type="component" value="Unassembled WGS sequence"/>
</dbReference>
<dbReference type="EMBL" id="JAPQKO010000007">
    <property type="protein sequence ID" value="KAJ5152470.1"/>
    <property type="molecule type" value="Genomic_DNA"/>
</dbReference>
<dbReference type="OrthoDB" id="2017974at2759"/>
<feature type="compositionally biased region" description="Polar residues" evidence="1">
    <location>
        <begin position="30"/>
        <end position="44"/>
    </location>
</feature>
<dbReference type="Gene3D" id="1.25.40.10">
    <property type="entry name" value="Tetratricopeptide repeat domain"/>
    <property type="match status" value="1"/>
</dbReference>
<reference evidence="2" key="1">
    <citation type="submission" date="2022-11" db="EMBL/GenBank/DDBJ databases">
        <authorList>
            <person name="Petersen C."/>
        </authorList>
    </citation>
    <scope>NUCLEOTIDE SEQUENCE</scope>
    <source>
        <strain evidence="2">IBT 21917</strain>
    </source>
</reference>
<dbReference type="SUPFAM" id="SSF48452">
    <property type="entry name" value="TPR-like"/>
    <property type="match status" value="1"/>
</dbReference>
<name>A0A9W9HPT1_9EURO</name>
<proteinExistence type="predicted"/>
<dbReference type="PANTHER" id="PTHR15696:SF0">
    <property type="entry name" value="TELOMERASE-BINDING PROTEIN EST1A"/>
    <property type="match status" value="1"/>
</dbReference>
<dbReference type="FunFam" id="1.25.40.10:FF:000202">
    <property type="entry name" value="Unplaced genomic scaffold supercont1.7, whole genome shotgun sequence"/>
    <property type="match status" value="1"/>
</dbReference>
<dbReference type="AlphaFoldDB" id="A0A9W9HPT1"/>
<evidence type="ECO:0000256" key="1">
    <source>
        <dbReference type="SAM" id="MobiDB-lite"/>
    </source>
</evidence>
<feature type="compositionally biased region" description="Basic residues" evidence="1">
    <location>
        <begin position="46"/>
        <end position="57"/>
    </location>
</feature>